<protein>
    <submittedName>
        <fullName evidence="1">Uncharacterized protein</fullName>
    </submittedName>
</protein>
<keyword evidence="2" id="KW-1185">Reference proteome</keyword>
<gene>
    <name evidence="1" type="ORF">SAMN05192573_102361</name>
</gene>
<name>A0A1G7RUE3_9SPHI</name>
<accession>A0A1G7RUE3</accession>
<reference evidence="2" key="1">
    <citation type="submission" date="2016-10" db="EMBL/GenBank/DDBJ databases">
        <authorList>
            <person name="Varghese N."/>
            <person name="Submissions S."/>
        </authorList>
    </citation>
    <scope>NUCLEOTIDE SEQUENCE [LARGE SCALE GENOMIC DNA]</scope>
    <source>
        <strain evidence="2">Gh-67</strain>
    </source>
</reference>
<dbReference type="EMBL" id="FNCG01000002">
    <property type="protein sequence ID" value="SDG14264.1"/>
    <property type="molecule type" value="Genomic_DNA"/>
</dbReference>
<dbReference type="GeneID" id="91138458"/>
<dbReference type="STRING" id="551996.SAMN05192573_102361"/>
<dbReference type="Proteomes" id="UP000199705">
    <property type="component" value="Unassembled WGS sequence"/>
</dbReference>
<proteinExistence type="predicted"/>
<organism evidence="1 2">
    <name type="scientific">Mucilaginibacter gossypii</name>
    <dbReference type="NCBI Taxonomy" id="551996"/>
    <lineage>
        <taxon>Bacteria</taxon>
        <taxon>Pseudomonadati</taxon>
        <taxon>Bacteroidota</taxon>
        <taxon>Sphingobacteriia</taxon>
        <taxon>Sphingobacteriales</taxon>
        <taxon>Sphingobacteriaceae</taxon>
        <taxon>Mucilaginibacter</taxon>
    </lineage>
</organism>
<dbReference type="OrthoDB" id="798829at2"/>
<sequence>MEKLAILRMFAGFPLFGLLLPDISTFIVGRFQDISPFHIYIECFLFLFIIACTLGIAYIRKLGDRPGSQLQ</sequence>
<evidence type="ECO:0000313" key="1">
    <source>
        <dbReference type="EMBL" id="SDG14264.1"/>
    </source>
</evidence>
<dbReference type="RefSeq" id="WP_090523794.1">
    <property type="nucleotide sequence ID" value="NZ_FNCG01000002.1"/>
</dbReference>
<evidence type="ECO:0000313" key="2">
    <source>
        <dbReference type="Proteomes" id="UP000199705"/>
    </source>
</evidence>
<dbReference type="AlphaFoldDB" id="A0A1G7RUE3"/>